<organism evidence="3 4">
    <name type="scientific">Hibiscus trionum</name>
    <name type="common">Flower of an hour</name>
    <dbReference type="NCBI Taxonomy" id="183268"/>
    <lineage>
        <taxon>Eukaryota</taxon>
        <taxon>Viridiplantae</taxon>
        <taxon>Streptophyta</taxon>
        <taxon>Embryophyta</taxon>
        <taxon>Tracheophyta</taxon>
        <taxon>Spermatophyta</taxon>
        <taxon>Magnoliopsida</taxon>
        <taxon>eudicotyledons</taxon>
        <taxon>Gunneridae</taxon>
        <taxon>Pentapetalae</taxon>
        <taxon>rosids</taxon>
        <taxon>malvids</taxon>
        <taxon>Malvales</taxon>
        <taxon>Malvaceae</taxon>
        <taxon>Malvoideae</taxon>
        <taxon>Hibiscus</taxon>
    </lineage>
</organism>
<feature type="region of interest" description="Disordered" evidence="1">
    <location>
        <begin position="58"/>
        <end position="81"/>
    </location>
</feature>
<dbReference type="AlphaFoldDB" id="A0A9W7IBN8"/>
<gene>
    <name evidence="3" type="ORF">HRI_003071200</name>
</gene>
<keyword evidence="4" id="KW-1185">Reference proteome</keyword>
<reference evidence="3" key="1">
    <citation type="submission" date="2023-05" db="EMBL/GenBank/DDBJ databases">
        <title>Genome and transcriptome analyses reveal genes involved in the formation of fine ridges on petal epidermal cells in Hibiscus trionum.</title>
        <authorList>
            <person name="Koshimizu S."/>
            <person name="Masuda S."/>
            <person name="Ishii T."/>
            <person name="Shirasu K."/>
            <person name="Hoshino A."/>
            <person name="Arita M."/>
        </authorList>
    </citation>
    <scope>NUCLEOTIDE SEQUENCE</scope>
    <source>
        <strain evidence="3">Hamamatsu line</strain>
    </source>
</reference>
<evidence type="ECO:0000256" key="2">
    <source>
        <dbReference type="SAM" id="SignalP"/>
    </source>
</evidence>
<dbReference type="Proteomes" id="UP001165190">
    <property type="component" value="Unassembled WGS sequence"/>
</dbReference>
<protein>
    <submittedName>
        <fullName evidence="3">Uncharacterized protein</fullName>
    </submittedName>
</protein>
<dbReference type="PANTHER" id="PTHR37908">
    <property type="entry name" value="TRANSMEMBRANE PROTEIN"/>
    <property type="match status" value="1"/>
</dbReference>
<accession>A0A9W7IBN8</accession>
<feature type="chain" id="PRO_5040761350" evidence="2">
    <location>
        <begin position="24"/>
        <end position="81"/>
    </location>
</feature>
<name>A0A9W7IBN8_HIBTR</name>
<proteinExistence type="predicted"/>
<dbReference type="OrthoDB" id="1655189at2759"/>
<dbReference type="EMBL" id="BSYR01000025">
    <property type="protein sequence ID" value="GMI94019.1"/>
    <property type="molecule type" value="Genomic_DNA"/>
</dbReference>
<comment type="caution">
    <text evidence="3">The sequence shown here is derived from an EMBL/GenBank/DDBJ whole genome shotgun (WGS) entry which is preliminary data.</text>
</comment>
<keyword evidence="2" id="KW-0732">Signal</keyword>
<evidence type="ECO:0000313" key="3">
    <source>
        <dbReference type="EMBL" id="GMI94019.1"/>
    </source>
</evidence>
<dbReference type="PANTHER" id="PTHR37908:SF4">
    <property type="entry name" value="PROTEIN, PUTATIVE-RELATED"/>
    <property type="match status" value="1"/>
</dbReference>
<feature type="signal peptide" evidence="2">
    <location>
        <begin position="1"/>
        <end position="23"/>
    </location>
</feature>
<evidence type="ECO:0000256" key="1">
    <source>
        <dbReference type="SAM" id="MobiDB-lite"/>
    </source>
</evidence>
<evidence type="ECO:0000313" key="4">
    <source>
        <dbReference type="Proteomes" id="UP001165190"/>
    </source>
</evidence>
<sequence>MGRSCFLKLLLLSMLLLLSFSQGQGFCARKLMETVEFEESTAQLEESAETSREMIETMDYKDPGPNVNPKTGYIFTPPPQY</sequence>